<feature type="signal peptide" evidence="2">
    <location>
        <begin position="1"/>
        <end position="22"/>
    </location>
</feature>
<comment type="caution">
    <text evidence="3">The sequence shown here is derived from an EMBL/GenBank/DDBJ whole genome shotgun (WGS) entry which is preliminary data.</text>
</comment>
<evidence type="ECO:0000313" key="4">
    <source>
        <dbReference type="Proteomes" id="UP000662703"/>
    </source>
</evidence>
<reference evidence="3 4" key="1">
    <citation type="submission" date="2012-09" db="EMBL/GenBank/DDBJ databases">
        <title>Genome Sequence of alkane-degrading Bacterium Alcanivorax sp. 521-1.</title>
        <authorList>
            <person name="Lai Q."/>
            <person name="Shao Z."/>
        </authorList>
    </citation>
    <scope>NUCLEOTIDE SEQUENCE [LARGE SCALE GENOMIC DNA]</scope>
    <source>
        <strain evidence="3 4">521-1</strain>
    </source>
</reference>
<keyword evidence="2" id="KW-0732">Signal</keyword>
<dbReference type="PROSITE" id="PS51257">
    <property type="entry name" value="PROKAR_LIPOPROTEIN"/>
    <property type="match status" value="1"/>
</dbReference>
<dbReference type="RefSeq" id="WP_194865235.1">
    <property type="nucleotide sequence ID" value="NZ_ARXX01000030.1"/>
</dbReference>
<gene>
    <name evidence="3" type="ORF">Y5W_02150</name>
</gene>
<sequence length="363" mass="39717">MNARLIPIVGLLSLLAACQATPTPPEAYTESTTEDAVQPATFERYGTLTVAAGTPDKPLDMRLWYARPDRITPDTPVVLVMHGGRRDADNYRDYWGPYAEKYNVLVVAPEVTEEAFPTGWGYQTGNWVSPDSSSTDAAKGHRNPVDATSFAAVNRAFRSLCQRLGLNATEYDIWGHGSGAQFVARMVMLYPQAPVRTAVAANSGTYTFPDWSLPLRYGLKNTGVAPEDLAAAYAHHLVIMLGEEDNDPSHRLLSKLDIAKAQGPHRLAKGKNFFAANQAMAGKLGVPFNWELRTVYGIGHSGSKMTGPGADYLLAGKAEEPLFPLKPREKAPRADETPRQREQRRRSEELLRGSGTDGEASPF</sequence>
<dbReference type="Proteomes" id="UP000662703">
    <property type="component" value="Unassembled WGS sequence"/>
</dbReference>
<dbReference type="SUPFAM" id="SSF53474">
    <property type="entry name" value="alpha/beta-Hydrolases"/>
    <property type="match status" value="1"/>
</dbReference>
<feature type="region of interest" description="Disordered" evidence="1">
    <location>
        <begin position="323"/>
        <end position="363"/>
    </location>
</feature>
<evidence type="ECO:0000256" key="1">
    <source>
        <dbReference type="SAM" id="MobiDB-lite"/>
    </source>
</evidence>
<protein>
    <recommendedName>
        <fullName evidence="5">Alpha/beta hydrolase</fullName>
    </recommendedName>
</protein>
<dbReference type="InterPro" id="IPR029058">
    <property type="entry name" value="AB_hydrolase_fold"/>
</dbReference>
<keyword evidence="4" id="KW-1185">Reference proteome</keyword>
<evidence type="ECO:0000256" key="2">
    <source>
        <dbReference type="SAM" id="SignalP"/>
    </source>
</evidence>
<dbReference type="PANTHER" id="PTHR35560:SF3">
    <property type="entry name" value="PEPTIDASE S9 PROLYL OLIGOPEPTIDASE CATALYTIC DOMAIN-CONTAINING PROTEIN"/>
    <property type="match status" value="1"/>
</dbReference>
<evidence type="ECO:0000313" key="3">
    <source>
        <dbReference type="EMBL" id="MBF5056856.1"/>
    </source>
</evidence>
<dbReference type="EMBL" id="ARXX01000030">
    <property type="protein sequence ID" value="MBF5056856.1"/>
    <property type="molecule type" value="Genomic_DNA"/>
</dbReference>
<dbReference type="Gene3D" id="3.40.50.1820">
    <property type="entry name" value="alpha/beta hydrolase"/>
    <property type="match status" value="1"/>
</dbReference>
<feature type="chain" id="PRO_5045243838" description="Alpha/beta hydrolase" evidence="2">
    <location>
        <begin position="23"/>
        <end position="363"/>
    </location>
</feature>
<evidence type="ECO:0008006" key="5">
    <source>
        <dbReference type="Google" id="ProtNLM"/>
    </source>
</evidence>
<accession>A0ABS0ATQ1</accession>
<organism evidence="3 4">
    <name type="scientific">Alloalcanivorax profundimaris</name>
    <dbReference type="NCBI Taxonomy" id="2735259"/>
    <lineage>
        <taxon>Bacteria</taxon>
        <taxon>Pseudomonadati</taxon>
        <taxon>Pseudomonadota</taxon>
        <taxon>Gammaproteobacteria</taxon>
        <taxon>Oceanospirillales</taxon>
        <taxon>Alcanivoracaceae</taxon>
        <taxon>Alloalcanivorax</taxon>
    </lineage>
</organism>
<proteinExistence type="predicted"/>
<dbReference type="PANTHER" id="PTHR35560">
    <property type="entry name" value="BLL0132 PROTEIN"/>
    <property type="match status" value="1"/>
</dbReference>
<feature type="compositionally biased region" description="Basic and acidic residues" evidence="1">
    <location>
        <begin position="326"/>
        <end position="351"/>
    </location>
</feature>
<name>A0ABS0ATQ1_9GAMM</name>